<protein>
    <submittedName>
        <fullName evidence="2">Uncharacterized protein</fullName>
    </submittedName>
</protein>
<evidence type="ECO:0000313" key="3">
    <source>
        <dbReference type="Proteomes" id="UP000193466"/>
    </source>
</evidence>
<keyword evidence="1" id="KW-1133">Transmembrane helix</keyword>
<sequence>MMEILFELLAELFLQIVAEILAELGIRSADSKRKPRPWLTLIGYGIIGALIGGVSLLIFPEHFIRSEGLQMLNLVLTPMLAGGMICLLDRQRGRHTSSSWHFRFLCGFIFAFCMALVRMWAHTPV</sequence>
<feature type="transmembrane region" description="Helical" evidence="1">
    <location>
        <begin position="71"/>
        <end position="88"/>
    </location>
</feature>
<comment type="caution">
    <text evidence="2">The sequence shown here is derived from an EMBL/GenBank/DDBJ whole genome shotgun (WGS) entry which is preliminary data.</text>
</comment>
<name>A0ABX3WGA3_9NEIS</name>
<organism evidence="2 3">
    <name type="scientific">Neisseria zoodegmatis</name>
    <dbReference type="NCBI Taxonomy" id="326523"/>
    <lineage>
        <taxon>Bacteria</taxon>
        <taxon>Pseudomonadati</taxon>
        <taxon>Pseudomonadota</taxon>
        <taxon>Betaproteobacteria</taxon>
        <taxon>Neisseriales</taxon>
        <taxon>Neisseriaceae</taxon>
        <taxon>Neisseria</taxon>
    </lineage>
</organism>
<feature type="transmembrane region" description="Helical" evidence="1">
    <location>
        <begin position="38"/>
        <end position="59"/>
    </location>
</feature>
<reference evidence="2 3" key="1">
    <citation type="submission" date="2017-01" db="EMBL/GenBank/DDBJ databases">
        <authorList>
            <person name="Wolfgang W.J."/>
            <person name="Cole J."/>
            <person name="Wroblewski D."/>
            <person name="Mcginnis J."/>
            <person name="Musser K.A."/>
        </authorList>
    </citation>
    <scope>NUCLEOTIDE SEQUENCE [LARGE SCALE GENOMIC DNA]</scope>
    <source>
        <strain evidence="2 3">DSM 21643</strain>
    </source>
</reference>
<evidence type="ECO:0000313" key="2">
    <source>
        <dbReference type="EMBL" id="OSI11171.1"/>
    </source>
</evidence>
<keyword evidence="3" id="KW-1185">Reference proteome</keyword>
<keyword evidence="1" id="KW-0812">Transmembrane</keyword>
<proteinExistence type="predicted"/>
<accession>A0ABX3WGA3</accession>
<gene>
    <name evidence="2" type="ORF">BWD10_01835</name>
</gene>
<dbReference type="Proteomes" id="UP000193466">
    <property type="component" value="Unassembled WGS sequence"/>
</dbReference>
<feature type="transmembrane region" description="Helical" evidence="1">
    <location>
        <begin position="100"/>
        <end position="121"/>
    </location>
</feature>
<dbReference type="EMBL" id="MTBM01000002">
    <property type="protein sequence ID" value="OSI11171.1"/>
    <property type="molecule type" value="Genomic_DNA"/>
</dbReference>
<evidence type="ECO:0000256" key="1">
    <source>
        <dbReference type="SAM" id="Phobius"/>
    </source>
</evidence>
<keyword evidence="1" id="KW-0472">Membrane</keyword>